<proteinExistence type="inferred from homology"/>
<dbReference type="OMA" id="EGRPHDP"/>
<evidence type="ECO:0000313" key="8">
    <source>
        <dbReference type="EMBL" id="PVD29359.1"/>
    </source>
</evidence>
<dbReference type="PANTHER" id="PTHR31634:SF2">
    <property type="entry name" value="BLOC-1-RELATED COMPLEX SUBUNIT 5"/>
    <property type="match status" value="1"/>
</dbReference>
<evidence type="ECO:0000256" key="6">
    <source>
        <dbReference type="ARBA" id="ARBA00023288"/>
    </source>
</evidence>
<dbReference type="EMBL" id="PZQS01000006">
    <property type="protein sequence ID" value="PVD29359.1"/>
    <property type="molecule type" value="Genomic_DNA"/>
</dbReference>
<feature type="region of interest" description="Disordered" evidence="7">
    <location>
        <begin position="1"/>
        <end position="61"/>
    </location>
</feature>
<organism evidence="8 9">
    <name type="scientific">Pomacea canaliculata</name>
    <name type="common">Golden apple snail</name>
    <dbReference type="NCBI Taxonomy" id="400727"/>
    <lineage>
        <taxon>Eukaryota</taxon>
        <taxon>Metazoa</taxon>
        <taxon>Spiralia</taxon>
        <taxon>Lophotrochozoa</taxon>
        <taxon>Mollusca</taxon>
        <taxon>Gastropoda</taxon>
        <taxon>Caenogastropoda</taxon>
        <taxon>Architaenioglossa</taxon>
        <taxon>Ampullarioidea</taxon>
        <taxon>Ampullariidae</taxon>
        <taxon>Pomacea</taxon>
    </lineage>
</organism>
<dbReference type="GO" id="GO:0098574">
    <property type="term" value="C:cytoplasmic side of lysosomal membrane"/>
    <property type="evidence" value="ECO:0007669"/>
    <property type="project" value="TreeGrafter"/>
</dbReference>
<keyword evidence="9" id="KW-1185">Reference proteome</keyword>
<sequence length="234" mass="26224">MGSDQSSLPAGAPGSSIRSQRDEEIPYTHYSISKPIDSDSPRQSPRSHKVRAQQTAKLEHGELGTPKHDIVVVAGGCSQVKDPDPELTKLNTIPIFFPIIKGSLNVAPSLREPDVLDKIDRHTLLLLCLRYQDHLKQLAEAVAFDQNALCIRLKEVNHNIHLLTNALNETQKKYGKYVEQFQRVTEMLTTLCKVKATMDDIIPRMERLNQMLPCSEQLEAFAVRPSGMGFQTIN</sequence>
<comment type="subcellular location">
    <subcellularLocation>
        <location evidence="1">Lysosome membrane</location>
        <topology evidence="1">Lipid-anchor</topology>
        <orientation evidence="1">Cytoplasmic side</orientation>
    </subcellularLocation>
</comment>
<dbReference type="PANTHER" id="PTHR31634">
    <property type="entry name" value="BLOC-1-RELATED COMPLEX SUBUNIT 5"/>
    <property type="match status" value="1"/>
</dbReference>
<evidence type="ECO:0000256" key="5">
    <source>
        <dbReference type="ARBA" id="ARBA00023228"/>
    </source>
</evidence>
<name>A0A2T7P7H5_POMCA</name>
<accession>A0A2T7P7H5</accession>
<reference evidence="8 9" key="1">
    <citation type="submission" date="2018-04" db="EMBL/GenBank/DDBJ databases">
        <title>The genome of golden apple snail Pomacea canaliculata provides insight into stress tolerance and invasive adaptation.</title>
        <authorList>
            <person name="Liu C."/>
            <person name="Liu B."/>
            <person name="Ren Y."/>
            <person name="Zhang Y."/>
            <person name="Wang H."/>
            <person name="Li S."/>
            <person name="Jiang F."/>
            <person name="Yin L."/>
            <person name="Zhang G."/>
            <person name="Qian W."/>
            <person name="Fan W."/>
        </authorList>
    </citation>
    <scope>NUCLEOTIDE SEQUENCE [LARGE SCALE GENOMIC DNA]</scope>
    <source>
        <strain evidence="8">SZHN2017</strain>
        <tissue evidence="8">Muscle</tissue>
    </source>
</reference>
<dbReference type="Pfam" id="PF10158">
    <property type="entry name" value="LOH1CR12"/>
    <property type="match status" value="1"/>
</dbReference>
<dbReference type="OrthoDB" id="10035640at2759"/>
<dbReference type="CDD" id="cd22789">
    <property type="entry name" value="BORCS5-like"/>
    <property type="match status" value="1"/>
</dbReference>
<dbReference type="STRING" id="400727.A0A2T7P7H5"/>
<protein>
    <recommendedName>
        <fullName evidence="3">BLOC-1-related complex subunit 5</fullName>
    </recommendedName>
</protein>
<evidence type="ECO:0000256" key="2">
    <source>
        <dbReference type="ARBA" id="ARBA00010235"/>
    </source>
</evidence>
<keyword evidence="6" id="KW-0449">Lipoprotein</keyword>
<comment type="similarity">
    <text evidence="2">Belongs to the BORCS5 family.</text>
</comment>
<evidence type="ECO:0000256" key="3">
    <source>
        <dbReference type="ARBA" id="ARBA00022300"/>
    </source>
</evidence>
<keyword evidence="4" id="KW-0472">Membrane</keyword>
<dbReference type="GO" id="GO:0030672">
    <property type="term" value="C:synaptic vesicle membrane"/>
    <property type="evidence" value="ECO:0007669"/>
    <property type="project" value="TreeGrafter"/>
</dbReference>
<dbReference type="GO" id="GO:0072384">
    <property type="term" value="P:organelle transport along microtubule"/>
    <property type="evidence" value="ECO:0007669"/>
    <property type="project" value="TreeGrafter"/>
</dbReference>
<evidence type="ECO:0000313" key="9">
    <source>
        <dbReference type="Proteomes" id="UP000245119"/>
    </source>
</evidence>
<dbReference type="GO" id="GO:1903744">
    <property type="term" value="P:positive regulation of anterograde synaptic vesicle transport"/>
    <property type="evidence" value="ECO:0007669"/>
    <property type="project" value="TreeGrafter"/>
</dbReference>
<evidence type="ECO:0000256" key="7">
    <source>
        <dbReference type="SAM" id="MobiDB-lite"/>
    </source>
</evidence>
<gene>
    <name evidence="8" type="ORF">C0Q70_11957</name>
</gene>
<dbReference type="Proteomes" id="UP000245119">
    <property type="component" value="Linkage Group LG6"/>
</dbReference>
<comment type="caution">
    <text evidence="8">The sequence shown here is derived from an EMBL/GenBank/DDBJ whole genome shotgun (WGS) entry which is preliminary data.</text>
</comment>
<dbReference type="GO" id="GO:0032418">
    <property type="term" value="P:lysosome localization"/>
    <property type="evidence" value="ECO:0007669"/>
    <property type="project" value="InterPro"/>
</dbReference>
<evidence type="ECO:0000256" key="1">
    <source>
        <dbReference type="ARBA" id="ARBA00004122"/>
    </source>
</evidence>
<dbReference type="AlphaFoldDB" id="A0A2T7P7H5"/>
<dbReference type="InterPro" id="IPR018780">
    <property type="entry name" value="TBORCS5"/>
</dbReference>
<keyword evidence="5" id="KW-0458">Lysosome</keyword>
<dbReference type="GO" id="GO:0099078">
    <property type="term" value="C:BORC complex"/>
    <property type="evidence" value="ECO:0007669"/>
    <property type="project" value="TreeGrafter"/>
</dbReference>
<evidence type="ECO:0000256" key="4">
    <source>
        <dbReference type="ARBA" id="ARBA00023136"/>
    </source>
</evidence>